<dbReference type="Gene3D" id="3.90.1720.10">
    <property type="entry name" value="endopeptidase domain like (from Nostoc punctiforme)"/>
    <property type="match status" value="1"/>
</dbReference>
<organism evidence="6 7">
    <name type="scientific">Solimonas fluminis</name>
    <dbReference type="NCBI Taxonomy" id="2086571"/>
    <lineage>
        <taxon>Bacteria</taxon>
        <taxon>Pseudomonadati</taxon>
        <taxon>Pseudomonadota</taxon>
        <taxon>Gammaproteobacteria</taxon>
        <taxon>Nevskiales</taxon>
        <taxon>Nevskiaceae</taxon>
        <taxon>Solimonas</taxon>
    </lineage>
</organism>
<dbReference type="AlphaFoldDB" id="A0A2S5TDL0"/>
<evidence type="ECO:0000256" key="2">
    <source>
        <dbReference type="ARBA" id="ARBA00022670"/>
    </source>
</evidence>
<gene>
    <name evidence="6" type="ORF">C3942_14660</name>
</gene>
<protein>
    <recommendedName>
        <fullName evidence="5">NlpC/P60 domain-containing protein</fullName>
    </recommendedName>
</protein>
<reference evidence="6 7" key="1">
    <citation type="submission" date="2018-02" db="EMBL/GenBank/DDBJ databases">
        <title>Genome sequencing of Solimonas sp. HR-BB.</title>
        <authorList>
            <person name="Lee Y."/>
            <person name="Jeon C.O."/>
        </authorList>
    </citation>
    <scope>NUCLEOTIDE SEQUENCE [LARGE SCALE GENOMIC DNA]</scope>
    <source>
        <strain evidence="6 7">HR-BB</strain>
    </source>
</reference>
<feature type="domain" description="NlpC/P60" evidence="5">
    <location>
        <begin position="87"/>
        <end position="207"/>
    </location>
</feature>
<dbReference type="SUPFAM" id="SSF54001">
    <property type="entry name" value="Cysteine proteinases"/>
    <property type="match status" value="1"/>
</dbReference>
<dbReference type="OrthoDB" id="9807055at2"/>
<sequence length="207" mass="22790">MPTGLALRRMQSSQTFLKKDSRMRHLLLRGRAAALMLSLGAAMASHPAAVLASAKHHGPGKRPHGGRLEHAVQYPLPPGSPAPLLDQLEAQRVMLGAMSMLGTRYKLGSRKSSAVDCSLLVQRIYGAVGMDLPRTTREQILLGEPVALSELRKGDLLFYRWQGRTLHVAIYMDNGHILHASPREGKVVMTPLNPSWSRRLVAARRIL</sequence>
<dbReference type="InterPro" id="IPR038765">
    <property type="entry name" value="Papain-like_cys_pep_sf"/>
</dbReference>
<evidence type="ECO:0000256" key="1">
    <source>
        <dbReference type="ARBA" id="ARBA00007074"/>
    </source>
</evidence>
<keyword evidence="3" id="KW-0378">Hydrolase</keyword>
<evidence type="ECO:0000259" key="5">
    <source>
        <dbReference type="PROSITE" id="PS51935"/>
    </source>
</evidence>
<keyword evidence="7" id="KW-1185">Reference proteome</keyword>
<accession>A0A2S5TDL0</accession>
<dbReference type="GO" id="GO:0008234">
    <property type="term" value="F:cysteine-type peptidase activity"/>
    <property type="evidence" value="ECO:0007669"/>
    <property type="project" value="UniProtKB-KW"/>
</dbReference>
<proteinExistence type="inferred from homology"/>
<keyword evidence="2" id="KW-0645">Protease</keyword>
<dbReference type="InterPro" id="IPR051202">
    <property type="entry name" value="Peptidase_C40"/>
</dbReference>
<dbReference type="Pfam" id="PF00877">
    <property type="entry name" value="NLPC_P60"/>
    <property type="match status" value="1"/>
</dbReference>
<evidence type="ECO:0000313" key="6">
    <source>
        <dbReference type="EMBL" id="PPE73065.1"/>
    </source>
</evidence>
<dbReference type="PROSITE" id="PS51935">
    <property type="entry name" value="NLPC_P60"/>
    <property type="match status" value="1"/>
</dbReference>
<evidence type="ECO:0000313" key="7">
    <source>
        <dbReference type="Proteomes" id="UP000238220"/>
    </source>
</evidence>
<dbReference type="PANTHER" id="PTHR47053">
    <property type="entry name" value="MUREIN DD-ENDOPEPTIDASE MEPH-RELATED"/>
    <property type="match status" value="1"/>
</dbReference>
<comment type="caution">
    <text evidence="6">The sequence shown here is derived from an EMBL/GenBank/DDBJ whole genome shotgun (WGS) entry which is preliminary data.</text>
</comment>
<dbReference type="Proteomes" id="UP000238220">
    <property type="component" value="Unassembled WGS sequence"/>
</dbReference>
<evidence type="ECO:0000256" key="4">
    <source>
        <dbReference type="ARBA" id="ARBA00022807"/>
    </source>
</evidence>
<name>A0A2S5TDL0_9GAMM</name>
<dbReference type="EMBL" id="PSNW01000008">
    <property type="protein sequence ID" value="PPE73065.1"/>
    <property type="molecule type" value="Genomic_DNA"/>
</dbReference>
<comment type="similarity">
    <text evidence="1">Belongs to the peptidase C40 family.</text>
</comment>
<keyword evidence="4" id="KW-0788">Thiol protease</keyword>
<dbReference type="InterPro" id="IPR000064">
    <property type="entry name" value="NLP_P60_dom"/>
</dbReference>
<dbReference type="GO" id="GO:0006508">
    <property type="term" value="P:proteolysis"/>
    <property type="evidence" value="ECO:0007669"/>
    <property type="project" value="UniProtKB-KW"/>
</dbReference>
<dbReference type="PANTHER" id="PTHR47053:SF1">
    <property type="entry name" value="MUREIN DD-ENDOPEPTIDASE MEPH-RELATED"/>
    <property type="match status" value="1"/>
</dbReference>
<evidence type="ECO:0000256" key="3">
    <source>
        <dbReference type="ARBA" id="ARBA00022801"/>
    </source>
</evidence>